<feature type="region of interest" description="Disordered" evidence="1">
    <location>
        <begin position="143"/>
        <end position="234"/>
    </location>
</feature>
<feature type="compositionally biased region" description="Polar residues" evidence="1">
    <location>
        <begin position="251"/>
        <end position="281"/>
    </location>
</feature>
<proteinExistence type="predicted"/>
<dbReference type="RefSeq" id="WP_006347249.1">
    <property type="nucleotide sequence ID" value="NZ_CP029159.1"/>
</dbReference>
<evidence type="ECO:0000313" key="2">
    <source>
        <dbReference type="EMBL" id="QKM68050.1"/>
    </source>
</evidence>
<accession>I2N4A5</accession>
<gene>
    <name evidence="2" type="ORF">STSU_013545</name>
</gene>
<feature type="compositionally biased region" description="Basic and acidic residues" evidence="1">
    <location>
        <begin position="25"/>
        <end position="38"/>
    </location>
</feature>
<feature type="region of interest" description="Disordered" evidence="1">
    <location>
        <begin position="249"/>
        <end position="281"/>
    </location>
</feature>
<keyword evidence="3" id="KW-1185">Reference proteome</keyword>
<feature type="compositionally biased region" description="Pro residues" evidence="1">
    <location>
        <begin position="1"/>
        <end position="11"/>
    </location>
</feature>
<feature type="region of interest" description="Disordered" evidence="1">
    <location>
        <begin position="1"/>
        <end position="39"/>
    </location>
</feature>
<protein>
    <submittedName>
        <fullName evidence="2">Uncharacterized protein</fullName>
    </submittedName>
</protein>
<feature type="compositionally biased region" description="Acidic residues" evidence="1">
    <location>
        <begin position="151"/>
        <end position="168"/>
    </location>
</feature>
<sequence>MPEPNALPPPEGNSESGAQPAGAKSEPKPPPKTEKTEAKTCLTIEEIRKALDKDSTKEEPFATQKWVEQQQELKFEVQAEPWKNPEMYLAPIIGLALFKLEIIPGDFTAQGNNWFQRNAILRPANASKRWWQGDNFVRRLRNRNSAADPANGEDEGTTPAPQDEDNGGDGDGTPGSTPPPAGEDGSRRPPPTTPPPADPATPPRSRWQRFRDATAAPDDDESWQTPMDRANRDMAKLVGRVDKIEDRLKNSRTAVTNNTTATPSLDSLQRQVTALSQALGE</sequence>
<dbReference type="AlphaFoldDB" id="I2N4A5"/>
<dbReference type="Proteomes" id="UP000005940">
    <property type="component" value="Chromosome"/>
</dbReference>
<reference evidence="2 3" key="1">
    <citation type="journal article" date="2012" name="J. Bacteriol.">
        <title>Draft genome of Streptomyces tsukubaensis NRRL 18488, the producer of the clinically important immunosuppressant tacrolimus (FK506).</title>
        <authorList>
            <person name="Barreiro C."/>
            <person name="Prieto C."/>
            <person name="Sola-Landa A."/>
            <person name="Solera E."/>
            <person name="Martinez-Castro M."/>
            <person name="Perez-Redondo R."/>
            <person name="Garcia-Estrada C."/>
            <person name="Aparicio J.F."/>
            <person name="Fernandez-Martinez L.T."/>
            <person name="Santos-Aberturas J."/>
            <person name="Salehi-Najafabadi Z."/>
            <person name="Rodriguez-Garcia A."/>
            <person name="Tauch A."/>
            <person name="Martin J.F."/>
        </authorList>
    </citation>
    <scope>NUCLEOTIDE SEQUENCE [LARGE SCALE GENOMIC DNA]</scope>
    <source>
        <strain evidence="3">DSM 42081 / NBRC 108919 / NRRL 18488 / 9993</strain>
    </source>
</reference>
<evidence type="ECO:0000256" key="1">
    <source>
        <dbReference type="SAM" id="MobiDB-lite"/>
    </source>
</evidence>
<organism evidence="2 3">
    <name type="scientific">Streptomyces tsukubensis (strain DSM 42081 / NBRC 108919 / NRRL 18488 / 9993)</name>
    <dbReference type="NCBI Taxonomy" id="1114943"/>
    <lineage>
        <taxon>Bacteria</taxon>
        <taxon>Bacillati</taxon>
        <taxon>Actinomycetota</taxon>
        <taxon>Actinomycetes</taxon>
        <taxon>Kitasatosporales</taxon>
        <taxon>Streptomycetaceae</taxon>
        <taxon>Streptomyces</taxon>
    </lineage>
</organism>
<feature type="compositionally biased region" description="Pro residues" evidence="1">
    <location>
        <begin position="188"/>
        <end position="202"/>
    </location>
</feature>
<name>I2N4A5_STRT9</name>
<dbReference type="EMBL" id="CP029159">
    <property type="protein sequence ID" value="QKM68050.1"/>
    <property type="molecule type" value="Genomic_DNA"/>
</dbReference>
<evidence type="ECO:0000313" key="3">
    <source>
        <dbReference type="Proteomes" id="UP000005940"/>
    </source>
</evidence>